<dbReference type="EMBL" id="CAJFDI010000005">
    <property type="protein sequence ID" value="CAD5230850.1"/>
    <property type="molecule type" value="Genomic_DNA"/>
</dbReference>
<evidence type="ECO:0000313" key="1">
    <source>
        <dbReference type="EMBL" id="CAD5230850.1"/>
    </source>
</evidence>
<dbReference type="Proteomes" id="UP000582659">
    <property type="component" value="Unassembled WGS sequence"/>
</dbReference>
<dbReference type="Proteomes" id="UP000659654">
    <property type="component" value="Unassembled WGS sequence"/>
</dbReference>
<dbReference type="WBParaSite" id="BXY_0721500.1">
    <property type="protein sequence ID" value="BXY_0721500.1"/>
    <property type="gene ID" value="BXY_0721500"/>
</dbReference>
<proteinExistence type="predicted"/>
<sequence length="204" mass="23271">MQRYLVLLVGAVVGAPDLEFARVSPGPDSSAQFRSAVLPRIFGGQEVRTPLVVTGPYGARQKYYKPRNRTVSNSNPSEQQADCPTSPFITYLSKSQQEELFKLVRNARSQNADETSVKSLMIDFMRQTLDSTKFSQFEAENREFEKQVIVRPVAPGRGKRATDVRRIIKRRPERHVVRNQREVYDIEEGARITNEIPLHRLPVV</sequence>
<dbReference type="EMBL" id="CAJFCV020000005">
    <property type="protein sequence ID" value="CAG9121930.1"/>
    <property type="molecule type" value="Genomic_DNA"/>
</dbReference>
<reference evidence="1" key="2">
    <citation type="submission" date="2020-09" db="EMBL/GenBank/DDBJ databases">
        <authorList>
            <person name="Kikuchi T."/>
        </authorList>
    </citation>
    <scope>NUCLEOTIDE SEQUENCE</scope>
    <source>
        <strain evidence="1">Ka4C1</strain>
    </source>
</reference>
<dbReference type="SMR" id="A0A1I7S2I6"/>
<evidence type="ECO:0000313" key="2">
    <source>
        <dbReference type="Proteomes" id="UP000095284"/>
    </source>
</evidence>
<dbReference type="Proteomes" id="UP000095284">
    <property type="component" value="Unplaced"/>
</dbReference>
<dbReference type="OrthoDB" id="5817594at2759"/>
<dbReference type="AlphaFoldDB" id="A0A1I7S2I6"/>
<accession>A0A1I7S2I6</accession>
<protein>
    <submittedName>
        <fullName evidence="1">(pine wood nematode) hypothetical protein</fullName>
    </submittedName>
</protein>
<evidence type="ECO:0000313" key="4">
    <source>
        <dbReference type="WBParaSite" id="BXY_0721500.1"/>
    </source>
</evidence>
<keyword evidence="3" id="KW-1185">Reference proteome</keyword>
<organism evidence="2 4">
    <name type="scientific">Bursaphelenchus xylophilus</name>
    <name type="common">Pinewood nematode worm</name>
    <name type="synonym">Aphelenchoides xylophilus</name>
    <dbReference type="NCBI Taxonomy" id="6326"/>
    <lineage>
        <taxon>Eukaryota</taxon>
        <taxon>Metazoa</taxon>
        <taxon>Ecdysozoa</taxon>
        <taxon>Nematoda</taxon>
        <taxon>Chromadorea</taxon>
        <taxon>Rhabditida</taxon>
        <taxon>Tylenchina</taxon>
        <taxon>Tylenchomorpha</taxon>
        <taxon>Aphelenchoidea</taxon>
        <taxon>Aphelenchoididae</taxon>
        <taxon>Bursaphelenchus</taxon>
    </lineage>
</organism>
<reference evidence="4" key="1">
    <citation type="submission" date="2016-11" db="UniProtKB">
        <authorList>
            <consortium name="WormBaseParasite"/>
        </authorList>
    </citation>
    <scope>IDENTIFICATION</scope>
</reference>
<name>A0A1I7S2I6_BURXY</name>
<gene>
    <name evidence="1" type="ORF">BXYJ_LOCUS11187</name>
</gene>
<evidence type="ECO:0000313" key="3">
    <source>
        <dbReference type="Proteomes" id="UP000659654"/>
    </source>
</evidence>